<reference evidence="1 2" key="1">
    <citation type="submission" date="2017-12" db="EMBL/GenBank/DDBJ databases">
        <title>High-resolution comparative analysis of great ape genomes.</title>
        <authorList>
            <person name="Pollen A."/>
            <person name="Hastie A."/>
            <person name="Hormozdiari F."/>
            <person name="Dougherty M."/>
            <person name="Liu R."/>
            <person name="Chaisson M."/>
            <person name="Hoppe E."/>
            <person name="Hill C."/>
            <person name="Pang A."/>
            <person name="Hillier L."/>
            <person name="Baker C."/>
            <person name="Armstrong J."/>
            <person name="Shendure J."/>
            <person name="Paten B."/>
            <person name="Wilson R."/>
            <person name="Chao H."/>
            <person name="Schneider V."/>
            <person name="Ventura M."/>
            <person name="Kronenberg Z."/>
            <person name="Murali S."/>
            <person name="Gordon D."/>
            <person name="Cantsilieris S."/>
            <person name="Munson K."/>
            <person name="Nelson B."/>
            <person name="Raja A."/>
            <person name="Underwood J."/>
            <person name="Diekhans M."/>
            <person name="Fiddes I."/>
            <person name="Haussler D."/>
            <person name="Eichler E."/>
        </authorList>
    </citation>
    <scope>NUCLEOTIDE SEQUENCE [LARGE SCALE GENOMIC DNA]</scope>
    <source>
        <strain evidence="1">Yerkes chimp pedigree #C0471</strain>
    </source>
</reference>
<evidence type="ECO:0000313" key="1">
    <source>
        <dbReference type="EMBL" id="PNI42277.1"/>
    </source>
</evidence>
<evidence type="ECO:0000313" key="2">
    <source>
        <dbReference type="Proteomes" id="UP000236370"/>
    </source>
</evidence>
<sequence length="41" mass="4686">MDAEAEDKTLRTRSKGTEVPMDSLIQELRISVPVDTRPLTW</sequence>
<protein>
    <submittedName>
        <fullName evidence="1">ST18 isoform 2</fullName>
    </submittedName>
</protein>
<comment type="caution">
    <text evidence="1">The sequence shown here is derived from an EMBL/GenBank/DDBJ whole genome shotgun (WGS) entry which is preliminary data.</text>
</comment>
<proteinExistence type="predicted"/>
<dbReference type="EMBL" id="NBAG03000311">
    <property type="protein sequence ID" value="PNI42277.1"/>
    <property type="molecule type" value="Genomic_DNA"/>
</dbReference>
<gene>
    <name evidence="1" type="ORF">CK820_G0032803</name>
</gene>
<name>A0A2J8L4S8_PANTR</name>
<organism evidence="1 2">
    <name type="scientific">Pan troglodytes</name>
    <name type="common">Chimpanzee</name>
    <dbReference type="NCBI Taxonomy" id="9598"/>
    <lineage>
        <taxon>Eukaryota</taxon>
        <taxon>Metazoa</taxon>
        <taxon>Chordata</taxon>
        <taxon>Craniata</taxon>
        <taxon>Vertebrata</taxon>
        <taxon>Euteleostomi</taxon>
        <taxon>Mammalia</taxon>
        <taxon>Eutheria</taxon>
        <taxon>Euarchontoglires</taxon>
        <taxon>Primates</taxon>
        <taxon>Haplorrhini</taxon>
        <taxon>Catarrhini</taxon>
        <taxon>Hominidae</taxon>
        <taxon>Pan</taxon>
    </lineage>
</organism>
<dbReference type="Proteomes" id="UP000236370">
    <property type="component" value="Unassembled WGS sequence"/>
</dbReference>
<accession>A0A2J8L4S8</accession>
<dbReference type="AlphaFoldDB" id="A0A2J8L4S8"/>